<dbReference type="PANTHER" id="PTHR32322">
    <property type="entry name" value="INNER MEMBRANE TRANSPORTER"/>
    <property type="match status" value="1"/>
</dbReference>
<feature type="transmembrane region" description="Helical" evidence="5">
    <location>
        <begin position="152"/>
        <end position="172"/>
    </location>
</feature>
<name>A0AA37WH95_9BACT</name>
<dbReference type="InterPro" id="IPR037185">
    <property type="entry name" value="EmrE-like"/>
</dbReference>
<dbReference type="AlphaFoldDB" id="A0AA37WH95"/>
<evidence type="ECO:0000259" key="6">
    <source>
        <dbReference type="Pfam" id="PF00892"/>
    </source>
</evidence>
<keyword evidence="3 5" id="KW-1133">Transmembrane helix</keyword>
<feature type="transmembrane region" description="Helical" evidence="5">
    <location>
        <begin position="95"/>
        <end position="116"/>
    </location>
</feature>
<evidence type="ECO:0000256" key="2">
    <source>
        <dbReference type="ARBA" id="ARBA00022692"/>
    </source>
</evidence>
<evidence type="ECO:0000313" key="7">
    <source>
        <dbReference type="EMBL" id="GLR19139.1"/>
    </source>
</evidence>
<comment type="subcellular location">
    <subcellularLocation>
        <location evidence="1">Membrane</location>
        <topology evidence="1">Multi-pass membrane protein</topology>
    </subcellularLocation>
</comment>
<gene>
    <name evidence="7" type="ORF">GCM10007940_37550</name>
</gene>
<dbReference type="EMBL" id="BSOH01000027">
    <property type="protein sequence ID" value="GLR19139.1"/>
    <property type="molecule type" value="Genomic_DNA"/>
</dbReference>
<dbReference type="GO" id="GO:0016020">
    <property type="term" value="C:membrane"/>
    <property type="evidence" value="ECO:0007669"/>
    <property type="project" value="UniProtKB-SubCell"/>
</dbReference>
<feature type="transmembrane region" description="Helical" evidence="5">
    <location>
        <begin position="123"/>
        <end position="140"/>
    </location>
</feature>
<evidence type="ECO:0000256" key="3">
    <source>
        <dbReference type="ARBA" id="ARBA00022989"/>
    </source>
</evidence>
<evidence type="ECO:0000313" key="8">
    <source>
        <dbReference type="Proteomes" id="UP001156666"/>
    </source>
</evidence>
<sequence length="312" mass="34898">MKSEKFLILFCFFIVYIVWGSTYLANIIAIESIPPFFLVWSRIGIAGAILLLITILIGKWEMPTKKQWRNLAISSILFLGIGLTGAVWAEQFIDSGVTALVISIEPLVVVLLMWAINKSLPKWTKFIGCFIGMVGMYILVSQQEVVAGPDDIKGISAILFSILCWGLGSVFISKADLPKSMFTVAALQMLISAVLIFIVSYFNGDFNDLVLTDLAPKIYYSWSYLIIFGSIIAYSAFNYLLKKVSPEKVATATYVHPIVAVFLGWFIRNEVITFQTLVAMGVMLTGVYFINTNFDLMLSIKNRKARRATKPF</sequence>
<feature type="transmembrane region" description="Helical" evidence="5">
    <location>
        <begin position="184"/>
        <end position="202"/>
    </location>
</feature>
<evidence type="ECO:0000256" key="4">
    <source>
        <dbReference type="ARBA" id="ARBA00023136"/>
    </source>
</evidence>
<dbReference type="Proteomes" id="UP001156666">
    <property type="component" value="Unassembled WGS sequence"/>
</dbReference>
<dbReference type="InterPro" id="IPR000620">
    <property type="entry name" value="EamA_dom"/>
</dbReference>
<evidence type="ECO:0000256" key="5">
    <source>
        <dbReference type="SAM" id="Phobius"/>
    </source>
</evidence>
<keyword evidence="4 5" id="KW-0472">Membrane</keyword>
<feature type="transmembrane region" description="Helical" evidence="5">
    <location>
        <begin position="70"/>
        <end position="89"/>
    </location>
</feature>
<keyword evidence="8" id="KW-1185">Reference proteome</keyword>
<feature type="transmembrane region" description="Helical" evidence="5">
    <location>
        <begin position="7"/>
        <end position="30"/>
    </location>
</feature>
<reference evidence="7" key="2">
    <citation type="submission" date="2023-01" db="EMBL/GenBank/DDBJ databases">
        <title>Draft genome sequence of Portibacter lacus strain NBRC 108769.</title>
        <authorList>
            <person name="Sun Q."/>
            <person name="Mori K."/>
        </authorList>
    </citation>
    <scope>NUCLEOTIDE SEQUENCE</scope>
    <source>
        <strain evidence="7">NBRC 108769</strain>
    </source>
</reference>
<comment type="caution">
    <text evidence="7">The sequence shown here is derived from an EMBL/GenBank/DDBJ whole genome shotgun (WGS) entry which is preliminary data.</text>
</comment>
<reference evidence="7" key="1">
    <citation type="journal article" date="2014" name="Int. J. Syst. Evol. Microbiol.">
        <title>Complete genome sequence of Corynebacterium casei LMG S-19264T (=DSM 44701T), isolated from a smear-ripened cheese.</title>
        <authorList>
            <consortium name="US DOE Joint Genome Institute (JGI-PGF)"/>
            <person name="Walter F."/>
            <person name="Albersmeier A."/>
            <person name="Kalinowski J."/>
            <person name="Ruckert C."/>
        </authorList>
    </citation>
    <scope>NUCLEOTIDE SEQUENCE</scope>
    <source>
        <strain evidence="7">NBRC 108769</strain>
    </source>
</reference>
<feature type="domain" description="EamA" evidence="6">
    <location>
        <begin position="153"/>
        <end position="292"/>
    </location>
</feature>
<feature type="transmembrane region" description="Helical" evidence="5">
    <location>
        <begin position="222"/>
        <end position="241"/>
    </location>
</feature>
<feature type="transmembrane region" description="Helical" evidence="5">
    <location>
        <begin position="36"/>
        <end position="58"/>
    </location>
</feature>
<keyword evidence="2 5" id="KW-0812">Transmembrane</keyword>
<accession>A0AA37WH95</accession>
<feature type="transmembrane region" description="Helical" evidence="5">
    <location>
        <begin position="248"/>
        <end position="267"/>
    </location>
</feature>
<dbReference type="PANTHER" id="PTHR32322:SF14">
    <property type="entry name" value="PROTEIN PAGO"/>
    <property type="match status" value="1"/>
</dbReference>
<proteinExistence type="predicted"/>
<protein>
    <submittedName>
        <fullName evidence="7">Membrane protein</fullName>
    </submittedName>
</protein>
<organism evidence="7 8">
    <name type="scientific">Portibacter lacus</name>
    <dbReference type="NCBI Taxonomy" id="1099794"/>
    <lineage>
        <taxon>Bacteria</taxon>
        <taxon>Pseudomonadati</taxon>
        <taxon>Bacteroidota</taxon>
        <taxon>Saprospiria</taxon>
        <taxon>Saprospirales</taxon>
        <taxon>Haliscomenobacteraceae</taxon>
        <taxon>Portibacter</taxon>
    </lineage>
</organism>
<evidence type="ECO:0000256" key="1">
    <source>
        <dbReference type="ARBA" id="ARBA00004141"/>
    </source>
</evidence>
<feature type="transmembrane region" description="Helical" evidence="5">
    <location>
        <begin position="273"/>
        <end position="294"/>
    </location>
</feature>
<dbReference type="RefSeq" id="WP_235292201.1">
    <property type="nucleotide sequence ID" value="NZ_BSOH01000027.1"/>
</dbReference>
<dbReference type="InterPro" id="IPR050638">
    <property type="entry name" value="AA-Vitamin_Transporters"/>
</dbReference>
<dbReference type="Pfam" id="PF00892">
    <property type="entry name" value="EamA"/>
    <property type="match status" value="2"/>
</dbReference>
<feature type="domain" description="EamA" evidence="6">
    <location>
        <begin position="9"/>
        <end position="140"/>
    </location>
</feature>
<dbReference type="SUPFAM" id="SSF103481">
    <property type="entry name" value="Multidrug resistance efflux transporter EmrE"/>
    <property type="match status" value="2"/>
</dbReference>